<proteinExistence type="evidence at transcript level"/>
<name>C0PIY1_MAIZE</name>
<protein>
    <submittedName>
        <fullName evidence="2">Uncharacterized protein</fullName>
    </submittedName>
</protein>
<dbReference type="RefSeq" id="NP_001169877.1">
    <property type="nucleotide sequence ID" value="NM_001176406.1"/>
</dbReference>
<dbReference type="AlphaFoldDB" id="C0PIY1"/>
<dbReference type="KEGG" id="zma:100383771"/>
<sequence>MRRSCASRPPGRPISYSSSPNCLSPPISPMFAKPRAEPPPVDLGSPASCPPCPGHTVVRRADRPGRSVMRSSLPRSRFVYELRGIDDQAWRQSDRTLRVLRD</sequence>
<evidence type="ECO:0000256" key="1">
    <source>
        <dbReference type="SAM" id="MobiDB-lite"/>
    </source>
</evidence>
<dbReference type="GeneID" id="100383771"/>
<evidence type="ECO:0000313" key="2">
    <source>
        <dbReference type="EMBL" id="ACN35147.1"/>
    </source>
</evidence>
<accession>C0PIY1</accession>
<feature type="region of interest" description="Disordered" evidence="1">
    <location>
        <begin position="1"/>
        <end position="73"/>
    </location>
</feature>
<dbReference type="EMBL" id="BT068250">
    <property type="protein sequence ID" value="ACN35147.1"/>
    <property type="molecule type" value="mRNA"/>
</dbReference>
<reference evidence="2" key="1">
    <citation type="journal article" date="2009" name="PLoS Genet.">
        <title>Sequencing, mapping, and analysis of 27,455 maize full-length cDNAs.</title>
        <authorList>
            <person name="Soderlund C."/>
            <person name="Descour A."/>
            <person name="Kudrna D."/>
            <person name="Bomhoff M."/>
            <person name="Boyd L."/>
            <person name="Currie J."/>
            <person name="Angelova A."/>
            <person name="Collura K."/>
            <person name="Wissotski M."/>
            <person name="Ashley E."/>
            <person name="Morrow D."/>
            <person name="Fernandes J."/>
            <person name="Walbot V."/>
            <person name="Yu Y."/>
        </authorList>
    </citation>
    <scope>NUCLEOTIDE SEQUENCE</scope>
    <source>
        <strain evidence="2">B73</strain>
    </source>
</reference>
<organism evidence="2">
    <name type="scientific">Zea mays</name>
    <name type="common">Maize</name>
    <dbReference type="NCBI Taxonomy" id="4577"/>
    <lineage>
        <taxon>Eukaryota</taxon>
        <taxon>Viridiplantae</taxon>
        <taxon>Streptophyta</taxon>
        <taxon>Embryophyta</taxon>
        <taxon>Tracheophyta</taxon>
        <taxon>Spermatophyta</taxon>
        <taxon>Magnoliopsida</taxon>
        <taxon>Liliopsida</taxon>
        <taxon>Poales</taxon>
        <taxon>Poaceae</taxon>
        <taxon>PACMAD clade</taxon>
        <taxon>Panicoideae</taxon>
        <taxon>Andropogonodae</taxon>
        <taxon>Andropogoneae</taxon>
        <taxon>Tripsacinae</taxon>
        <taxon>Zea</taxon>
    </lineage>
</organism>